<dbReference type="EMBL" id="JAAMPC010000009">
    <property type="protein sequence ID" value="KAG2297710.1"/>
    <property type="molecule type" value="Genomic_DNA"/>
</dbReference>
<sequence length="153" mass="16896">MAVALKEMQRQWGWRGTSDWTGLANIHGLDAKESPEIVENTSDRRVKYFTTVMGKMEIDLRLAEATGGQDKAARRCRKEGLVGEQRRRKLFELCSGRAPERVSISRSGSAGERPKSEVDTTRPEAVSPLAGGRFHGSNCSSSNNKTKAKSITE</sequence>
<accession>A0A8X7S0I2</accession>
<keyword evidence="3" id="KW-1185">Reference proteome</keyword>
<feature type="compositionally biased region" description="Basic and acidic residues" evidence="1">
    <location>
        <begin position="112"/>
        <end position="122"/>
    </location>
</feature>
<organism evidence="2 3">
    <name type="scientific">Brassica carinata</name>
    <name type="common">Ethiopian mustard</name>
    <name type="synonym">Abyssinian cabbage</name>
    <dbReference type="NCBI Taxonomy" id="52824"/>
    <lineage>
        <taxon>Eukaryota</taxon>
        <taxon>Viridiplantae</taxon>
        <taxon>Streptophyta</taxon>
        <taxon>Embryophyta</taxon>
        <taxon>Tracheophyta</taxon>
        <taxon>Spermatophyta</taxon>
        <taxon>Magnoliopsida</taxon>
        <taxon>eudicotyledons</taxon>
        <taxon>Gunneridae</taxon>
        <taxon>Pentapetalae</taxon>
        <taxon>rosids</taxon>
        <taxon>malvids</taxon>
        <taxon>Brassicales</taxon>
        <taxon>Brassicaceae</taxon>
        <taxon>Brassiceae</taxon>
        <taxon>Brassica</taxon>
    </lineage>
</organism>
<dbReference type="Proteomes" id="UP000886595">
    <property type="component" value="Unassembled WGS sequence"/>
</dbReference>
<evidence type="ECO:0000313" key="2">
    <source>
        <dbReference type="EMBL" id="KAG2297710.1"/>
    </source>
</evidence>
<gene>
    <name evidence="2" type="ORF">Bca52824_044379</name>
</gene>
<protein>
    <submittedName>
        <fullName evidence="2">Uncharacterized protein</fullName>
    </submittedName>
</protein>
<reference evidence="2 3" key="1">
    <citation type="submission" date="2020-02" db="EMBL/GenBank/DDBJ databases">
        <authorList>
            <person name="Ma Q."/>
            <person name="Huang Y."/>
            <person name="Song X."/>
            <person name="Pei D."/>
        </authorList>
    </citation>
    <scope>NUCLEOTIDE SEQUENCE [LARGE SCALE GENOMIC DNA]</scope>
    <source>
        <strain evidence="2">Sxm20200214</strain>
        <tissue evidence="2">Leaf</tissue>
    </source>
</reference>
<evidence type="ECO:0000256" key="1">
    <source>
        <dbReference type="SAM" id="MobiDB-lite"/>
    </source>
</evidence>
<evidence type="ECO:0000313" key="3">
    <source>
        <dbReference type="Proteomes" id="UP000886595"/>
    </source>
</evidence>
<proteinExistence type="predicted"/>
<name>A0A8X7S0I2_BRACI</name>
<feature type="region of interest" description="Disordered" evidence="1">
    <location>
        <begin position="100"/>
        <end position="153"/>
    </location>
</feature>
<feature type="compositionally biased region" description="Polar residues" evidence="1">
    <location>
        <begin position="137"/>
        <end position="153"/>
    </location>
</feature>
<dbReference type="AlphaFoldDB" id="A0A8X7S0I2"/>
<comment type="caution">
    <text evidence="2">The sequence shown here is derived from an EMBL/GenBank/DDBJ whole genome shotgun (WGS) entry which is preliminary data.</text>
</comment>